<dbReference type="RefSeq" id="WP_108577657.1">
    <property type="nucleotide sequence ID" value="NZ_CP026952.1"/>
</dbReference>
<keyword evidence="9 12" id="KW-0520">NAD</keyword>
<feature type="binding site" evidence="12 15">
    <location>
        <position position="224"/>
    </location>
    <ligand>
        <name>NAD(+)</name>
        <dbReference type="ChEBI" id="CHEBI:57540"/>
    </ligand>
</feature>
<dbReference type="GO" id="GO:0005829">
    <property type="term" value="C:cytosol"/>
    <property type="evidence" value="ECO:0007669"/>
    <property type="project" value="TreeGrafter"/>
</dbReference>
<evidence type="ECO:0000256" key="11">
    <source>
        <dbReference type="ARBA" id="ARBA00049489"/>
    </source>
</evidence>
<dbReference type="InterPro" id="IPR022695">
    <property type="entry name" value="Histidinol_DH_monofunct"/>
</dbReference>
<dbReference type="GO" id="GO:0000105">
    <property type="term" value="P:L-histidine biosynthetic process"/>
    <property type="evidence" value="ECO:0007669"/>
    <property type="project" value="UniProtKB-UniRule"/>
</dbReference>
<evidence type="ECO:0000256" key="7">
    <source>
        <dbReference type="ARBA" id="ARBA00022833"/>
    </source>
</evidence>
<evidence type="ECO:0000256" key="5">
    <source>
        <dbReference type="ARBA" id="ARBA00016531"/>
    </source>
</evidence>
<evidence type="ECO:0000256" key="3">
    <source>
        <dbReference type="ARBA" id="ARBA00010178"/>
    </source>
</evidence>
<feature type="active site" description="Proton acceptor" evidence="12 14">
    <location>
        <position position="338"/>
    </location>
</feature>
<evidence type="ECO:0000256" key="12">
    <source>
        <dbReference type="HAMAP-Rule" id="MF_01024"/>
    </source>
</evidence>
<evidence type="ECO:0000256" key="18">
    <source>
        <dbReference type="RuleBase" id="RU004175"/>
    </source>
</evidence>
<dbReference type="Gene3D" id="3.40.50.1980">
    <property type="entry name" value="Nitrogenase molybdenum iron protein domain"/>
    <property type="match status" value="2"/>
</dbReference>
<dbReference type="NCBIfam" id="TIGR00069">
    <property type="entry name" value="hisD"/>
    <property type="match status" value="1"/>
</dbReference>
<evidence type="ECO:0000256" key="9">
    <source>
        <dbReference type="ARBA" id="ARBA00023027"/>
    </source>
</evidence>
<keyword evidence="6 12" id="KW-0479">Metal-binding</keyword>
<feature type="binding site" evidence="12 16">
    <location>
        <position position="247"/>
    </location>
    <ligand>
        <name>substrate</name>
    </ligand>
</feature>
<dbReference type="PROSITE" id="PS00611">
    <property type="entry name" value="HISOL_DEHYDROGENASE"/>
    <property type="match status" value="1"/>
</dbReference>
<accession>A0A2S0WL61</accession>
<keyword evidence="7 12" id="KW-0862">Zinc</keyword>
<dbReference type="Proteomes" id="UP000244384">
    <property type="component" value="Chromosome"/>
</dbReference>
<name>A0A2S0WL61_9ACTN</name>
<accession>A0A5F2F1V2</accession>
<dbReference type="HAMAP" id="MF_01024">
    <property type="entry name" value="HisD"/>
    <property type="match status" value="1"/>
</dbReference>
<keyword evidence="10 12" id="KW-0368">Histidine biosynthesis</keyword>
<dbReference type="OrthoDB" id="9805269at2"/>
<dbReference type="PIRSF" id="PIRSF000099">
    <property type="entry name" value="Histidinol_dh"/>
    <property type="match status" value="1"/>
</dbReference>
<dbReference type="FunFam" id="3.40.50.1980:FF:000001">
    <property type="entry name" value="Histidinol dehydrogenase"/>
    <property type="match status" value="1"/>
</dbReference>
<dbReference type="EC" id="1.1.1.23" evidence="4 12"/>
<dbReference type="GO" id="GO:0051287">
    <property type="term" value="F:NAD binding"/>
    <property type="evidence" value="ECO:0007669"/>
    <property type="project" value="InterPro"/>
</dbReference>
<feature type="binding site" evidence="12 16">
    <location>
        <position position="269"/>
    </location>
    <ligand>
        <name>substrate</name>
    </ligand>
</feature>
<feature type="binding site" evidence="12 16">
    <location>
        <position position="372"/>
    </location>
    <ligand>
        <name>substrate</name>
    </ligand>
</feature>
<dbReference type="EMBL" id="CP026952">
    <property type="protein sequence ID" value="AWB92012.1"/>
    <property type="molecule type" value="Genomic_DNA"/>
</dbReference>
<evidence type="ECO:0000256" key="4">
    <source>
        <dbReference type="ARBA" id="ARBA00012965"/>
    </source>
</evidence>
<dbReference type="InterPro" id="IPR012131">
    <property type="entry name" value="Hstdl_DH"/>
</dbReference>
<comment type="cofactor">
    <cofactor evidence="12 17">
        <name>Zn(2+)</name>
        <dbReference type="ChEBI" id="CHEBI:29105"/>
    </cofactor>
    <text evidence="12 17">Binds 1 zinc ion per subunit.</text>
</comment>
<feature type="binding site" evidence="12 16">
    <location>
        <position position="431"/>
    </location>
    <ligand>
        <name>substrate</name>
    </ligand>
</feature>
<comment type="catalytic activity">
    <reaction evidence="11 12">
        <text>L-histidinol + 2 NAD(+) + H2O = L-histidine + 2 NADH + 3 H(+)</text>
        <dbReference type="Rhea" id="RHEA:20641"/>
        <dbReference type="ChEBI" id="CHEBI:15377"/>
        <dbReference type="ChEBI" id="CHEBI:15378"/>
        <dbReference type="ChEBI" id="CHEBI:57540"/>
        <dbReference type="ChEBI" id="CHEBI:57595"/>
        <dbReference type="ChEBI" id="CHEBI:57699"/>
        <dbReference type="ChEBI" id="CHEBI:57945"/>
        <dbReference type="EC" id="1.1.1.23"/>
    </reaction>
</comment>
<dbReference type="GO" id="GO:0008270">
    <property type="term" value="F:zinc ion binding"/>
    <property type="evidence" value="ECO:0007669"/>
    <property type="project" value="UniProtKB-UniRule"/>
</dbReference>
<feature type="binding site" evidence="12 16">
    <location>
        <position position="426"/>
    </location>
    <ligand>
        <name>substrate</name>
    </ligand>
</feature>
<evidence type="ECO:0000256" key="13">
    <source>
        <dbReference type="PIRNR" id="PIRNR000099"/>
    </source>
</evidence>
<dbReference type="UniPathway" id="UPA00031">
    <property type="reaction ID" value="UER00014"/>
</dbReference>
<dbReference type="InterPro" id="IPR001692">
    <property type="entry name" value="Histidinol_DH_CS"/>
</dbReference>
<keyword evidence="20" id="KW-1185">Reference proteome</keyword>
<evidence type="ECO:0000256" key="16">
    <source>
        <dbReference type="PIRSR" id="PIRSR000099-3"/>
    </source>
</evidence>
<dbReference type="PRINTS" id="PR00083">
    <property type="entry name" value="HOLDHDRGNASE"/>
</dbReference>
<evidence type="ECO:0000256" key="15">
    <source>
        <dbReference type="PIRSR" id="PIRSR000099-2"/>
    </source>
</evidence>
<organism evidence="19 20">
    <name type="scientific">Aeromicrobium chenweiae</name>
    <dbReference type="NCBI Taxonomy" id="2079793"/>
    <lineage>
        <taxon>Bacteria</taxon>
        <taxon>Bacillati</taxon>
        <taxon>Actinomycetota</taxon>
        <taxon>Actinomycetes</taxon>
        <taxon>Propionibacteriales</taxon>
        <taxon>Nocardioidaceae</taxon>
        <taxon>Aeromicrobium</taxon>
    </lineage>
</organism>
<feature type="binding site" evidence="12 17">
    <location>
        <position position="431"/>
    </location>
    <ligand>
        <name>Zn(2+)</name>
        <dbReference type="ChEBI" id="CHEBI:29105"/>
    </ligand>
</feature>
<evidence type="ECO:0000256" key="6">
    <source>
        <dbReference type="ARBA" id="ARBA00022723"/>
    </source>
</evidence>
<evidence type="ECO:0000256" key="8">
    <source>
        <dbReference type="ARBA" id="ARBA00023002"/>
    </source>
</evidence>
<protein>
    <recommendedName>
        <fullName evidence="5 12">Histidinol dehydrogenase</fullName>
        <shortName evidence="12">HDH</shortName>
        <ecNumber evidence="4 12">1.1.1.23</ecNumber>
    </recommendedName>
</protein>
<comment type="function">
    <text evidence="1 12">Catalyzes the sequential NAD-dependent oxidations of L-histidinol to L-histidinaldehyde and then to L-histidine.</text>
</comment>
<evidence type="ECO:0000256" key="1">
    <source>
        <dbReference type="ARBA" id="ARBA00003850"/>
    </source>
</evidence>
<sequence length="441" mass="45471">MRRLDLRELDPTTDEAAAVYSAAVPRAAVDVEHALAAVRPICDDVRTRGTAAVLDAGEKFDGVRPAQLRVPASALADALADLAPEIRTALEESVRRLRQTCAAELEQSLVTDVAPGATVERRIVPMQRVGLYVPGGLAPLVSTVVMNAVPAQVAGVPGIALASPPQAEFGGLPHPTILAACALLGIDEVYAAGGAQALAMFAYGAASEEGVDCRPVNLITGPGNIYVAAAKRHLQGTVSIDSEAGPTEIAIIADDTADPAFIAADLISQAEHDPMAASVLITDSDVLATAVEVEVDLQLETARHADRISTALDGPQSATVLVRDLDQAVDVANGYAAEHLEVQTADAAQVAARIVNAGAIFVGSHTPVSLGDYAAGSNHVLPTAGCACHSSGLSVRAFCKNMHVVTYSEAALREVGDHVVTLAEAENLPSHGAAVSIRTSR</sequence>
<feature type="binding site" evidence="12 15">
    <location>
        <position position="196"/>
    </location>
    <ligand>
        <name>NAD(+)</name>
        <dbReference type="ChEBI" id="CHEBI:57540"/>
    </ligand>
</feature>
<feature type="binding site" evidence="12 17">
    <location>
        <position position="272"/>
    </location>
    <ligand>
        <name>Zn(2+)</name>
        <dbReference type="ChEBI" id="CHEBI:29105"/>
    </ligand>
</feature>
<dbReference type="KEGG" id="aez:C3E78_07255"/>
<proteinExistence type="inferred from homology"/>
<dbReference type="CDD" id="cd06572">
    <property type="entry name" value="Histidinol_dh"/>
    <property type="match status" value="1"/>
</dbReference>
<dbReference type="AlphaFoldDB" id="A0A2S0WL61"/>
<evidence type="ECO:0000256" key="10">
    <source>
        <dbReference type="ARBA" id="ARBA00023102"/>
    </source>
</evidence>
<dbReference type="Pfam" id="PF00815">
    <property type="entry name" value="Histidinol_dh"/>
    <property type="match status" value="1"/>
</dbReference>
<feature type="binding site" evidence="12 17">
    <location>
        <position position="372"/>
    </location>
    <ligand>
        <name>Zn(2+)</name>
        <dbReference type="ChEBI" id="CHEBI:29105"/>
    </ligand>
</feature>
<dbReference type="Gene3D" id="1.20.5.1300">
    <property type="match status" value="1"/>
</dbReference>
<evidence type="ECO:0000256" key="2">
    <source>
        <dbReference type="ARBA" id="ARBA00004940"/>
    </source>
</evidence>
<keyword evidence="8 12" id="KW-0560">Oxidoreductase</keyword>
<comment type="similarity">
    <text evidence="3 12 13 18">Belongs to the histidinol dehydrogenase family.</text>
</comment>
<dbReference type="InterPro" id="IPR016161">
    <property type="entry name" value="Ald_DH/histidinol_DH"/>
</dbReference>
<feature type="active site" description="Proton acceptor" evidence="12 14">
    <location>
        <position position="339"/>
    </location>
</feature>
<feature type="binding site" evidence="12 16">
    <location>
        <position position="339"/>
    </location>
    <ligand>
        <name>substrate</name>
    </ligand>
</feature>
<evidence type="ECO:0000313" key="19">
    <source>
        <dbReference type="EMBL" id="AWB92012.1"/>
    </source>
</evidence>
<evidence type="ECO:0000313" key="20">
    <source>
        <dbReference type="Proteomes" id="UP000244384"/>
    </source>
</evidence>
<dbReference type="PANTHER" id="PTHR21256">
    <property type="entry name" value="HISTIDINOL DEHYDROGENASE HDH"/>
    <property type="match status" value="1"/>
</dbReference>
<comment type="pathway">
    <text evidence="2 12">Amino-acid biosynthesis; L-histidine biosynthesis; L-histidine from 5-phospho-alpha-D-ribose 1-diphosphate: step 9/9.</text>
</comment>
<evidence type="ECO:0000256" key="14">
    <source>
        <dbReference type="PIRSR" id="PIRSR000099-1"/>
    </source>
</evidence>
<dbReference type="SUPFAM" id="SSF53720">
    <property type="entry name" value="ALDH-like"/>
    <property type="match status" value="1"/>
</dbReference>
<evidence type="ECO:0000256" key="17">
    <source>
        <dbReference type="PIRSR" id="PIRSR000099-4"/>
    </source>
</evidence>
<gene>
    <name evidence="12 19" type="primary">hisD</name>
    <name evidence="19" type="ORF">C3E78_07255</name>
</gene>
<keyword evidence="12" id="KW-0028">Amino-acid biosynthesis</keyword>
<feature type="binding site" evidence="12 17">
    <location>
        <position position="269"/>
    </location>
    <ligand>
        <name>Zn(2+)</name>
        <dbReference type="ChEBI" id="CHEBI:29105"/>
    </ligand>
</feature>
<dbReference type="PANTHER" id="PTHR21256:SF2">
    <property type="entry name" value="HISTIDINE BIOSYNTHESIS TRIFUNCTIONAL PROTEIN"/>
    <property type="match status" value="1"/>
</dbReference>
<feature type="binding site" evidence="12 15">
    <location>
        <position position="132"/>
    </location>
    <ligand>
        <name>NAD(+)</name>
        <dbReference type="ChEBI" id="CHEBI:57540"/>
    </ligand>
</feature>
<feature type="binding site" evidence="12 16">
    <location>
        <position position="272"/>
    </location>
    <ligand>
        <name>substrate</name>
    </ligand>
</feature>
<reference evidence="20" key="1">
    <citation type="submission" date="2018-01" db="EMBL/GenBank/DDBJ databases">
        <authorList>
            <person name="Li J."/>
        </authorList>
    </citation>
    <scope>NUCLEOTIDE SEQUENCE [LARGE SCALE GENOMIC DNA]</scope>
    <source>
        <strain evidence="20">592</strain>
    </source>
</reference>
<dbReference type="GO" id="GO:0004399">
    <property type="term" value="F:histidinol dehydrogenase activity"/>
    <property type="evidence" value="ECO:0007669"/>
    <property type="project" value="UniProtKB-UniRule"/>
</dbReference>